<dbReference type="Proteomes" id="UP000178606">
    <property type="component" value="Unassembled WGS sequence"/>
</dbReference>
<dbReference type="AlphaFoldDB" id="A0A1F6CQ71"/>
<comment type="caution">
    <text evidence="1">The sequence shown here is derived from an EMBL/GenBank/DDBJ whole genome shotgun (WGS) entry which is preliminary data.</text>
</comment>
<reference evidence="1 2" key="1">
    <citation type="journal article" date="2016" name="Nat. Commun.">
        <title>Thousands of microbial genomes shed light on interconnected biogeochemical processes in an aquifer system.</title>
        <authorList>
            <person name="Anantharaman K."/>
            <person name="Brown C.T."/>
            <person name="Hug L.A."/>
            <person name="Sharon I."/>
            <person name="Castelle C.J."/>
            <person name="Probst A.J."/>
            <person name="Thomas B.C."/>
            <person name="Singh A."/>
            <person name="Wilkins M.J."/>
            <person name="Karaoz U."/>
            <person name="Brodie E.L."/>
            <person name="Williams K.H."/>
            <person name="Hubbard S.S."/>
            <person name="Banfield J.F."/>
        </authorList>
    </citation>
    <scope>NUCLEOTIDE SEQUENCE [LARGE SCALE GENOMIC DNA]</scope>
    <source>
        <strain evidence="2">RIFCSPLOWO2_12_FULL_64_10</strain>
    </source>
</reference>
<organism evidence="1 2">
    <name type="scientific">Handelsmanbacteria sp. (strain RIFCSPLOWO2_12_FULL_64_10)</name>
    <dbReference type="NCBI Taxonomy" id="1817868"/>
    <lineage>
        <taxon>Bacteria</taxon>
        <taxon>Candidatus Handelsmaniibacteriota</taxon>
    </lineage>
</organism>
<proteinExistence type="predicted"/>
<accession>A0A1F6CQ71</accession>
<evidence type="ECO:0000313" key="2">
    <source>
        <dbReference type="Proteomes" id="UP000178606"/>
    </source>
</evidence>
<protein>
    <submittedName>
        <fullName evidence="1">Uncharacterized protein</fullName>
    </submittedName>
</protein>
<evidence type="ECO:0000313" key="1">
    <source>
        <dbReference type="EMBL" id="OGG51032.1"/>
    </source>
</evidence>
<name>A0A1F6CQ71_HANXR</name>
<dbReference type="EMBL" id="MFKF01000196">
    <property type="protein sequence ID" value="OGG51032.1"/>
    <property type="molecule type" value="Genomic_DNA"/>
</dbReference>
<gene>
    <name evidence="1" type="ORF">A3F84_08140</name>
</gene>
<sequence>MLDQREAVMIIGEGLREYEGFDSEGRLKVVGKRPFQIIKQREGLTEFAAEVCLQPFQVLIALALYTYFLETHNTQYFDADYNDTVQPRLDAAIKVLEDVQQITMDRDKLEREKNYLSKTLDNLRYKVAPKIKTVLLSEFQEALKKKGDETGFLINKSEIRTRLMVVIDWILKKYTNLTQEHRHEHVAGLLNHFKIDATQEGVRQILLGRSKKAKQQLEWATWVGQSQDLGEIRRRLRSSPVDARQKLVTKRVKK</sequence>